<dbReference type="InterPro" id="IPR036900">
    <property type="entry name" value="A-D-PHexomutase_C_sf"/>
</dbReference>
<dbReference type="GO" id="GO:0006048">
    <property type="term" value="P:UDP-N-acetylglucosamine biosynthetic process"/>
    <property type="evidence" value="ECO:0007669"/>
    <property type="project" value="TreeGrafter"/>
</dbReference>
<comment type="caution">
    <text evidence="2">The sequence shown here is derived from an EMBL/GenBank/DDBJ whole genome shotgun (WGS) entry which is preliminary data.</text>
</comment>
<gene>
    <name evidence="2" type="ORF">PXEA_LOCUS5676</name>
</gene>
<dbReference type="Proteomes" id="UP000784294">
    <property type="component" value="Unassembled WGS sequence"/>
</dbReference>
<dbReference type="Gene3D" id="3.30.310.50">
    <property type="entry name" value="Alpha-D-phosphohexomutase, C-terminal domain"/>
    <property type="match status" value="1"/>
</dbReference>
<feature type="domain" description="Alpha-D-phosphohexomutase C-terminal" evidence="1">
    <location>
        <begin position="30"/>
        <end position="64"/>
    </location>
</feature>
<evidence type="ECO:0000313" key="2">
    <source>
        <dbReference type="EMBL" id="VEL12236.1"/>
    </source>
</evidence>
<dbReference type="EMBL" id="CAAALY010014171">
    <property type="protein sequence ID" value="VEL12236.1"/>
    <property type="molecule type" value="Genomic_DNA"/>
</dbReference>
<dbReference type="SUPFAM" id="SSF55957">
    <property type="entry name" value="Phosphoglucomutase, C-terminal domain"/>
    <property type="match status" value="1"/>
</dbReference>
<dbReference type="InterPro" id="IPR005843">
    <property type="entry name" value="A-D-PHexomutase_C"/>
</dbReference>
<dbReference type="Pfam" id="PF00408">
    <property type="entry name" value="PGM_PMM_IV"/>
    <property type="match status" value="1"/>
</dbReference>
<dbReference type="OrthoDB" id="1928at2759"/>
<reference evidence="2" key="1">
    <citation type="submission" date="2018-11" db="EMBL/GenBank/DDBJ databases">
        <authorList>
            <consortium name="Pathogen Informatics"/>
        </authorList>
    </citation>
    <scope>NUCLEOTIDE SEQUENCE</scope>
</reference>
<protein>
    <recommendedName>
        <fullName evidence="1">Alpha-D-phosphohexomutase C-terminal domain-containing protein</fullName>
    </recommendedName>
</protein>
<dbReference type="GO" id="GO:0004610">
    <property type="term" value="F:phosphoacetylglucosamine mutase activity"/>
    <property type="evidence" value="ECO:0007669"/>
    <property type="project" value="TreeGrafter"/>
</dbReference>
<keyword evidence="3" id="KW-1185">Reference proteome</keyword>
<accession>A0A3S5A591</accession>
<organism evidence="2 3">
    <name type="scientific">Protopolystoma xenopodis</name>
    <dbReference type="NCBI Taxonomy" id="117903"/>
    <lineage>
        <taxon>Eukaryota</taxon>
        <taxon>Metazoa</taxon>
        <taxon>Spiralia</taxon>
        <taxon>Lophotrochozoa</taxon>
        <taxon>Platyhelminthes</taxon>
        <taxon>Monogenea</taxon>
        <taxon>Polyopisthocotylea</taxon>
        <taxon>Polystomatidea</taxon>
        <taxon>Polystomatidae</taxon>
        <taxon>Protopolystoma</taxon>
    </lineage>
</organism>
<proteinExistence type="predicted"/>
<dbReference type="PANTHER" id="PTHR45955">
    <property type="entry name" value="PHOSPHOACETYLGLUCOSAMINE MUTASE"/>
    <property type="match status" value="1"/>
</dbReference>
<evidence type="ECO:0000313" key="3">
    <source>
        <dbReference type="Proteomes" id="UP000784294"/>
    </source>
</evidence>
<evidence type="ECO:0000259" key="1">
    <source>
        <dbReference type="Pfam" id="PF00408"/>
    </source>
</evidence>
<dbReference type="AlphaFoldDB" id="A0A3S5A591"/>
<dbReference type="PANTHER" id="PTHR45955:SF1">
    <property type="entry name" value="PHOSPHOACETYLGLUCOSAMINE MUTASE"/>
    <property type="match status" value="1"/>
</dbReference>
<name>A0A3S5A591_9PLAT</name>
<sequence>MVLYVAIDQLVCQIDDRAFVLGKPAKAGLSRAFVRPSGTEPVVRVYAESATKELAKWLAHAVAKSVLRVLNTHSHDILATEFQLGTSCVDEIPDF</sequence>